<keyword evidence="1 4" id="KW-0378">Hydrolase</keyword>
<evidence type="ECO:0000256" key="4">
    <source>
        <dbReference type="PROSITE-ProRule" id="PRU01161"/>
    </source>
</evidence>
<keyword evidence="2 4" id="KW-0442">Lipid degradation</keyword>
<reference evidence="7 8" key="1">
    <citation type="submission" date="2019-02" db="EMBL/GenBank/DDBJ databases">
        <title>Deep-cultivation of Planctomycetes and their phenomic and genomic characterization uncovers novel biology.</title>
        <authorList>
            <person name="Wiegand S."/>
            <person name="Jogler M."/>
            <person name="Boedeker C."/>
            <person name="Pinto D."/>
            <person name="Vollmers J."/>
            <person name="Rivas-Marin E."/>
            <person name="Kohn T."/>
            <person name="Peeters S.H."/>
            <person name="Heuer A."/>
            <person name="Rast P."/>
            <person name="Oberbeckmann S."/>
            <person name="Bunk B."/>
            <person name="Jeske O."/>
            <person name="Meyerdierks A."/>
            <person name="Storesund J.E."/>
            <person name="Kallscheuer N."/>
            <person name="Luecker S."/>
            <person name="Lage O.M."/>
            <person name="Pohl T."/>
            <person name="Merkel B.J."/>
            <person name="Hornburger P."/>
            <person name="Mueller R.-W."/>
            <person name="Bruemmer F."/>
            <person name="Labrenz M."/>
            <person name="Spormann A.M."/>
            <person name="Op Den Camp H."/>
            <person name="Overmann J."/>
            <person name="Amann R."/>
            <person name="Jetten M.S.M."/>
            <person name="Mascher T."/>
            <person name="Medema M.H."/>
            <person name="Devos D.P."/>
            <person name="Kaster A.-K."/>
            <person name="Ovreas L."/>
            <person name="Rohde M."/>
            <person name="Galperin M.Y."/>
            <person name="Jogler C."/>
        </authorList>
    </citation>
    <scope>NUCLEOTIDE SEQUENCE [LARGE SCALE GENOMIC DNA]</scope>
    <source>
        <strain evidence="7 8">Pla52n</strain>
    </source>
</reference>
<feature type="active site" description="Proton acceptor" evidence="4">
    <location>
        <position position="238"/>
    </location>
</feature>
<feature type="region of interest" description="Disordered" evidence="5">
    <location>
        <begin position="372"/>
        <end position="392"/>
    </location>
</feature>
<dbReference type="EMBL" id="SJPN01000001">
    <property type="protein sequence ID" value="TWU08153.1"/>
    <property type="molecule type" value="Genomic_DNA"/>
</dbReference>
<dbReference type="RefSeq" id="WP_146518249.1">
    <property type="nucleotide sequence ID" value="NZ_CP151726.1"/>
</dbReference>
<evidence type="ECO:0000256" key="5">
    <source>
        <dbReference type="SAM" id="MobiDB-lite"/>
    </source>
</evidence>
<dbReference type="InterPro" id="IPR002641">
    <property type="entry name" value="PNPLA_dom"/>
</dbReference>
<evidence type="ECO:0000313" key="8">
    <source>
        <dbReference type="Proteomes" id="UP000320176"/>
    </source>
</evidence>
<name>A0A5C6B7V1_9BACT</name>
<dbReference type="InterPro" id="IPR016035">
    <property type="entry name" value="Acyl_Trfase/lysoPLipase"/>
</dbReference>
<dbReference type="Proteomes" id="UP000320176">
    <property type="component" value="Unassembled WGS sequence"/>
</dbReference>
<feature type="short sequence motif" description="DGA/G" evidence="4">
    <location>
        <begin position="238"/>
        <end position="240"/>
    </location>
</feature>
<dbReference type="OrthoDB" id="9813090at2"/>
<gene>
    <name evidence="7" type="ORF">Pla52n_07350</name>
</gene>
<dbReference type="AlphaFoldDB" id="A0A5C6B7V1"/>
<protein>
    <submittedName>
        <fullName evidence="7">Patatin-like phospholipase</fullName>
    </submittedName>
</protein>
<dbReference type="InterPro" id="IPR050301">
    <property type="entry name" value="NTE"/>
</dbReference>
<feature type="domain" description="PNPLA" evidence="6">
    <location>
        <begin position="34"/>
        <end position="251"/>
    </location>
</feature>
<proteinExistence type="predicted"/>
<feature type="active site" description="Nucleophile" evidence="4">
    <location>
        <position position="69"/>
    </location>
</feature>
<evidence type="ECO:0000256" key="3">
    <source>
        <dbReference type="ARBA" id="ARBA00023098"/>
    </source>
</evidence>
<dbReference type="SUPFAM" id="SSF52151">
    <property type="entry name" value="FabD/lysophospholipase-like"/>
    <property type="match status" value="1"/>
</dbReference>
<dbReference type="Gene3D" id="3.40.1090.10">
    <property type="entry name" value="Cytosolic phospholipase A2 catalytic domain"/>
    <property type="match status" value="2"/>
</dbReference>
<evidence type="ECO:0000256" key="2">
    <source>
        <dbReference type="ARBA" id="ARBA00022963"/>
    </source>
</evidence>
<evidence type="ECO:0000313" key="7">
    <source>
        <dbReference type="EMBL" id="TWU08153.1"/>
    </source>
</evidence>
<evidence type="ECO:0000259" key="6">
    <source>
        <dbReference type="PROSITE" id="PS51635"/>
    </source>
</evidence>
<comment type="caution">
    <text evidence="4">Lacks conserved residue(s) required for the propagation of feature annotation.</text>
</comment>
<sequence>MSIESDSNREQISEPFSEPFSERASTLQDGIALCLSGGGYRAMLFHVGALLRLNELGILKQIDLISSVSGGSITAGVLGMNWSKLAFDCHGRATGMERLLVEPIMRLASTTIDRRAILLGLSFRASVSVRIARCYRSLFGQSTLQDLPDESIAPRFVINATSVQTGSLVRMSRSYLADYRVGLIHHPDVLLSQAVGASSAFPPFLSPATIELNPEDFDPGTAGDLFCPPFNQRMVLTDGGVYDNLGLETAWKNYSTVLVSDGGGKMQPHERPAANWAFHSKRILDVIDNQVRSLRKRQLLDSYRSCQREGTYWGIGSNTHNERLPDALPAPDDLTVAIAATPTRLKKLPESHQQRIINWGYAASDAAIRSRVSERVADDSPPPRFPYAIGLG</sequence>
<dbReference type="Pfam" id="PF01734">
    <property type="entry name" value="Patatin"/>
    <property type="match status" value="1"/>
</dbReference>
<keyword evidence="3 4" id="KW-0443">Lipid metabolism</keyword>
<evidence type="ECO:0000256" key="1">
    <source>
        <dbReference type="ARBA" id="ARBA00022801"/>
    </source>
</evidence>
<dbReference type="PANTHER" id="PTHR14226">
    <property type="entry name" value="NEUROPATHY TARGET ESTERASE/SWISS CHEESE D.MELANOGASTER"/>
    <property type="match status" value="1"/>
</dbReference>
<dbReference type="GO" id="GO:0016787">
    <property type="term" value="F:hydrolase activity"/>
    <property type="evidence" value="ECO:0007669"/>
    <property type="project" value="UniProtKB-UniRule"/>
</dbReference>
<dbReference type="GO" id="GO:0016042">
    <property type="term" value="P:lipid catabolic process"/>
    <property type="evidence" value="ECO:0007669"/>
    <property type="project" value="UniProtKB-UniRule"/>
</dbReference>
<comment type="caution">
    <text evidence="7">The sequence shown here is derived from an EMBL/GenBank/DDBJ whole genome shotgun (WGS) entry which is preliminary data.</text>
</comment>
<keyword evidence="8" id="KW-1185">Reference proteome</keyword>
<accession>A0A5C6B7V1</accession>
<organism evidence="7 8">
    <name type="scientific">Stieleria varia</name>
    <dbReference type="NCBI Taxonomy" id="2528005"/>
    <lineage>
        <taxon>Bacteria</taxon>
        <taxon>Pseudomonadati</taxon>
        <taxon>Planctomycetota</taxon>
        <taxon>Planctomycetia</taxon>
        <taxon>Pirellulales</taxon>
        <taxon>Pirellulaceae</taxon>
        <taxon>Stieleria</taxon>
    </lineage>
</organism>
<dbReference type="PROSITE" id="PS51635">
    <property type="entry name" value="PNPLA"/>
    <property type="match status" value="1"/>
</dbReference>
<dbReference type="PANTHER" id="PTHR14226:SF78">
    <property type="entry name" value="SLR0060 PROTEIN"/>
    <property type="match status" value="1"/>
</dbReference>